<gene>
    <name evidence="1" type="ORF">Slati_0226400</name>
</gene>
<accession>A0AAW2YCE9</accession>
<organism evidence="1">
    <name type="scientific">Sesamum latifolium</name>
    <dbReference type="NCBI Taxonomy" id="2727402"/>
    <lineage>
        <taxon>Eukaryota</taxon>
        <taxon>Viridiplantae</taxon>
        <taxon>Streptophyta</taxon>
        <taxon>Embryophyta</taxon>
        <taxon>Tracheophyta</taxon>
        <taxon>Spermatophyta</taxon>
        <taxon>Magnoliopsida</taxon>
        <taxon>eudicotyledons</taxon>
        <taxon>Gunneridae</taxon>
        <taxon>Pentapetalae</taxon>
        <taxon>asterids</taxon>
        <taxon>lamiids</taxon>
        <taxon>Lamiales</taxon>
        <taxon>Pedaliaceae</taxon>
        <taxon>Sesamum</taxon>
    </lineage>
</organism>
<dbReference type="AlphaFoldDB" id="A0AAW2YCE9"/>
<reference evidence="1" key="2">
    <citation type="journal article" date="2024" name="Plant">
        <title>Genomic evolution and insights into agronomic trait innovations of Sesamum species.</title>
        <authorList>
            <person name="Miao H."/>
            <person name="Wang L."/>
            <person name="Qu L."/>
            <person name="Liu H."/>
            <person name="Sun Y."/>
            <person name="Le M."/>
            <person name="Wang Q."/>
            <person name="Wei S."/>
            <person name="Zheng Y."/>
            <person name="Lin W."/>
            <person name="Duan Y."/>
            <person name="Cao H."/>
            <person name="Xiong S."/>
            <person name="Wang X."/>
            <person name="Wei L."/>
            <person name="Li C."/>
            <person name="Ma Q."/>
            <person name="Ju M."/>
            <person name="Zhao R."/>
            <person name="Li G."/>
            <person name="Mu C."/>
            <person name="Tian Q."/>
            <person name="Mei H."/>
            <person name="Zhang T."/>
            <person name="Gao T."/>
            <person name="Zhang H."/>
        </authorList>
    </citation>
    <scope>NUCLEOTIDE SEQUENCE</scope>
    <source>
        <strain evidence="1">KEN1</strain>
    </source>
</reference>
<protein>
    <submittedName>
        <fullName evidence="1">Uncharacterized protein</fullName>
    </submittedName>
</protein>
<name>A0AAW2YCE9_9LAMI</name>
<dbReference type="EMBL" id="JACGWN010000001">
    <property type="protein sequence ID" value="KAL0463388.1"/>
    <property type="molecule type" value="Genomic_DNA"/>
</dbReference>
<reference evidence="1" key="1">
    <citation type="submission" date="2020-06" db="EMBL/GenBank/DDBJ databases">
        <authorList>
            <person name="Li T."/>
            <person name="Hu X."/>
            <person name="Zhang T."/>
            <person name="Song X."/>
            <person name="Zhang H."/>
            <person name="Dai N."/>
            <person name="Sheng W."/>
            <person name="Hou X."/>
            <person name="Wei L."/>
        </authorList>
    </citation>
    <scope>NUCLEOTIDE SEQUENCE</scope>
    <source>
        <strain evidence="1">KEN1</strain>
        <tissue evidence="1">Leaf</tissue>
    </source>
</reference>
<sequence>MSKEFLRHDVIAEGVMGSAQAFASNVEVFQLCLADCGPSDLGFTGYKFTWCNNRVHPATVHEWGGTLRKLSESSDLKQHGYALMTLQKVRRDKGFRASLCSKSATCGERLKKWNYHSFEMLPRSVSLKGHVCRRILANGRRFKRTSWKRCFLGKNSYGSNEGKLFGSKLGDRNTMFFYAQVTEQHWHKLIKSLKNEYDVNHTTGSAIQGLVQDYFRRIFTCTTPNPDVIDECLTCLTPKVNDVVNTKLFHHYTVDEAQRVLNQMHPLKSTGLDNMSLGFFQKFWSIT</sequence>
<proteinExistence type="predicted"/>
<comment type="caution">
    <text evidence="1">The sequence shown here is derived from an EMBL/GenBank/DDBJ whole genome shotgun (WGS) entry which is preliminary data.</text>
</comment>
<evidence type="ECO:0000313" key="1">
    <source>
        <dbReference type="EMBL" id="KAL0463388.1"/>
    </source>
</evidence>